<dbReference type="PROSITE" id="PS01162">
    <property type="entry name" value="QOR_ZETA_CRYSTAL"/>
    <property type="match status" value="1"/>
</dbReference>
<evidence type="ECO:0000313" key="8">
    <source>
        <dbReference type="Proteomes" id="UP001162734"/>
    </source>
</evidence>
<keyword evidence="8" id="KW-1185">Reference proteome</keyword>
<dbReference type="Gene3D" id="3.40.50.720">
    <property type="entry name" value="NAD(P)-binding Rossmann-like Domain"/>
    <property type="match status" value="1"/>
</dbReference>
<dbReference type="InterPro" id="IPR011032">
    <property type="entry name" value="GroES-like_sf"/>
</dbReference>
<evidence type="ECO:0000256" key="1">
    <source>
        <dbReference type="ARBA" id="ARBA00004496"/>
    </source>
</evidence>
<dbReference type="SUPFAM" id="SSF50129">
    <property type="entry name" value="GroES-like"/>
    <property type="match status" value="1"/>
</dbReference>
<evidence type="ECO:0000259" key="6">
    <source>
        <dbReference type="SMART" id="SM00829"/>
    </source>
</evidence>
<dbReference type="CDD" id="cd08272">
    <property type="entry name" value="MDR6"/>
    <property type="match status" value="1"/>
</dbReference>
<keyword evidence="3" id="KW-0963">Cytoplasm</keyword>
<dbReference type="PANTHER" id="PTHR44154:SF1">
    <property type="entry name" value="QUINONE OXIDOREDUCTASE"/>
    <property type="match status" value="1"/>
</dbReference>
<feature type="domain" description="Enoyl reductase (ER)" evidence="6">
    <location>
        <begin position="13"/>
        <end position="316"/>
    </location>
</feature>
<organism evidence="7 8">
    <name type="scientific">Anaeromyxobacter paludicola</name>
    <dbReference type="NCBI Taxonomy" id="2918171"/>
    <lineage>
        <taxon>Bacteria</taxon>
        <taxon>Pseudomonadati</taxon>
        <taxon>Myxococcota</taxon>
        <taxon>Myxococcia</taxon>
        <taxon>Myxococcales</taxon>
        <taxon>Cystobacterineae</taxon>
        <taxon>Anaeromyxobacteraceae</taxon>
        <taxon>Anaeromyxobacter</taxon>
    </lineage>
</organism>
<accession>A0ABN6NFQ0</accession>
<protein>
    <submittedName>
        <fullName evidence="7">NADPH:quinone oxidoreductase</fullName>
    </submittedName>
</protein>
<dbReference type="PANTHER" id="PTHR44154">
    <property type="entry name" value="QUINONE OXIDOREDUCTASE"/>
    <property type="match status" value="1"/>
</dbReference>
<dbReference type="InterPro" id="IPR051603">
    <property type="entry name" value="Zinc-ADH_QOR/CCCR"/>
</dbReference>
<dbReference type="InterPro" id="IPR036291">
    <property type="entry name" value="NAD(P)-bd_dom_sf"/>
</dbReference>
<dbReference type="InterPro" id="IPR013154">
    <property type="entry name" value="ADH-like_N"/>
</dbReference>
<dbReference type="Pfam" id="PF08240">
    <property type="entry name" value="ADH_N"/>
    <property type="match status" value="1"/>
</dbReference>
<evidence type="ECO:0000313" key="7">
    <source>
        <dbReference type="EMBL" id="BDG10860.1"/>
    </source>
</evidence>
<dbReference type="EMBL" id="AP025592">
    <property type="protein sequence ID" value="BDG10860.1"/>
    <property type="molecule type" value="Genomic_DNA"/>
</dbReference>
<keyword evidence="4" id="KW-0521">NADP</keyword>
<comment type="subunit">
    <text evidence="2">Homotetramer.</text>
</comment>
<sequence>MGPMRAAVLSRFGGPENLELKDVEKPAPGPGQLLVRVICASVNPVDAKLRHDGSWAGLSPPVILGYDASGVVAGAGPGATRFKPGDEVYYTPEIFGNPHGSYAEYEVVPEAIVAPKPAGLGHAQAASMPLAGGTAYEALVRRLRVQVGEVVLVHGGAGGVGSFAVQIARAAGCRVIATAGPENQSTLHRLGADHCLDYTGGGVAKAVLELTGGRGVDAVFSTAGGQTIAESLPVTRPGGRLATILGPGVDLDLLYPRNLTLHGVFLTREAARLEELGRLAERGQVRPLVEAVLPLEQVADAHRRMDSGHGRGKLVLQVAQHD</sequence>
<keyword evidence="5" id="KW-0694">RNA-binding</keyword>
<dbReference type="Pfam" id="PF13602">
    <property type="entry name" value="ADH_zinc_N_2"/>
    <property type="match status" value="1"/>
</dbReference>
<dbReference type="Gene3D" id="3.90.180.10">
    <property type="entry name" value="Medium-chain alcohol dehydrogenases, catalytic domain"/>
    <property type="match status" value="1"/>
</dbReference>
<dbReference type="Proteomes" id="UP001162734">
    <property type="component" value="Chromosome"/>
</dbReference>
<proteinExistence type="predicted"/>
<dbReference type="InterPro" id="IPR002364">
    <property type="entry name" value="Quin_OxRdtase/zeta-crystal_CS"/>
</dbReference>
<dbReference type="SUPFAM" id="SSF51735">
    <property type="entry name" value="NAD(P)-binding Rossmann-fold domains"/>
    <property type="match status" value="1"/>
</dbReference>
<dbReference type="SMART" id="SM00829">
    <property type="entry name" value="PKS_ER"/>
    <property type="match status" value="1"/>
</dbReference>
<evidence type="ECO:0000256" key="2">
    <source>
        <dbReference type="ARBA" id="ARBA00011881"/>
    </source>
</evidence>
<name>A0ABN6NFQ0_9BACT</name>
<evidence type="ECO:0000256" key="3">
    <source>
        <dbReference type="ARBA" id="ARBA00022490"/>
    </source>
</evidence>
<reference evidence="8" key="1">
    <citation type="journal article" date="2022" name="Int. J. Syst. Evol. Microbiol.">
        <title>Anaeromyxobacter oryzae sp. nov., Anaeromyxobacter diazotrophicus sp. nov. and Anaeromyxobacter paludicola sp. nov., isolated from paddy soils.</title>
        <authorList>
            <person name="Itoh H."/>
            <person name="Xu Z."/>
            <person name="Mise K."/>
            <person name="Masuda Y."/>
            <person name="Ushijima N."/>
            <person name="Hayakawa C."/>
            <person name="Shiratori Y."/>
            <person name="Senoo K."/>
        </authorList>
    </citation>
    <scope>NUCLEOTIDE SEQUENCE [LARGE SCALE GENOMIC DNA]</scope>
    <source>
        <strain evidence="8">Red630</strain>
    </source>
</reference>
<comment type="subcellular location">
    <subcellularLocation>
        <location evidence="1">Cytoplasm</location>
    </subcellularLocation>
</comment>
<gene>
    <name evidence="7" type="ORF">AMPC_39730</name>
</gene>
<evidence type="ECO:0000256" key="5">
    <source>
        <dbReference type="ARBA" id="ARBA00022884"/>
    </source>
</evidence>
<evidence type="ECO:0000256" key="4">
    <source>
        <dbReference type="ARBA" id="ARBA00022857"/>
    </source>
</evidence>
<dbReference type="InterPro" id="IPR020843">
    <property type="entry name" value="ER"/>
</dbReference>